<name>A0A0C3Q569_9AGAM</name>
<dbReference type="OrthoDB" id="3269002at2759"/>
<proteinExistence type="predicted"/>
<sequence>MLEGDRERRTRLEAKCSAEDKYVLFDCDEEPISPEILSLLASISGSANVFQKFAAAIDDRQSLVIWTTDAILLAPGHQSGNDHSLLFDVRSSAYIMQVEDYFHGLRPLSITFTLPHALTTYSALLLQSSFLMIGIGNLTPLSNISSALPAGVWAPVRAGDWEAITIDMPVSLGYANGKDNRWGQDQEHRVARIRIPAGR</sequence>
<reference evidence="2" key="2">
    <citation type="submission" date="2015-01" db="EMBL/GenBank/DDBJ databases">
        <title>Evolutionary Origins and Diversification of the Mycorrhizal Mutualists.</title>
        <authorList>
            <consortium name="DOE Joint Genome Institute"/>
            <consortium name="Mycorrhizal Genomics Consortium"/>
            <person name="Kohler A."/>
            <person name="Kuo A."/>
            <person name="Nagy L.G."/>
            <person name="Floudas D."/>
            <person name="Copeland A."/>
            <person name="Barry K.W."/>
            <person name="Cichocki N."/>
            <person name="Veneault-Fourrey C."/>
            <person name="LaButti K."/>
            <person name="Lindquist E.A."/>
            <person name="Lipzen A."/>
            <person name="Lundell T."/>
            <person name="Morin E."/>
            <person name="Murat C."/>
            <person name="Riley R."/>
            <person name="Ohm R."/>
            <person name="Sun H."/>
            <person name="Tunlid A."/>
            <person name="Henrissat B."/>
            <person name="Grigoriev I.V."/>
            <person name="Hibbett D.S."/>
            <person name="Martin F."/>
        </authorList>
    </citation>
    <scope>NUCLEOTIDE SEQUENCE [LARGE SCALE GENOMIC DNA]</scope>
    <source>
        <strain evidence="2">MUT 4182</strain>
    </source>
</reference>
<evidence type="ECO:0000313" key="2">
    <source>
        <dbReference type="Proteomes" id="UP000054248"/>
    </source>
</evidence>
<organism evidence="1 2">
    <name type="scientific">Tulasnella calospora MUT 4182</name>
    <dbReference type="NCBI Taxonomy" id="1051891"/>
    <lineage>
        <taxon>Eukaryota</taxon>
        <taxon>Fungi</taxon>
        <taxon>Dikarya</taxon>
        <taxon>Basidiomycota</taxon>
        <taxon>Agaricomycotina</taxon>
        <taxon>Agaricomycetes</taxon>
        <taxon>Cantharellales</taxon>
        <taxon>Tulasnellaceae</taxon>
        <taxon>Tulasnella</taxon>
    </lineage>
</organism>
<dbReference type="HOGENOM" id="CLU_1373109_0_0_1"/>
<reference evidence="1 2" key="1">
    <citation type="submission" date="2014-04" db="EMBL/GenBank/DDBJ databases">
        <authorList>
            <consortium name="DOE Joint Genome Institute"/>
            <person name="Kuo A."/>
            <person name="Girlanda M."/>
            <person name="Perotto S."/>
            <person name="Kohler A."/>
            <person name="Nagy L.G."/>
            <person name="Floudas D."/>
            <person name="Copeland A."/>
            <person name="Barry K.W."/>
            <person name="Cichocki N."/>
            <person name="Veneault-Fourrey C."/>
            <person name="LaButti K."/>
            <person name="Lindquist E.A."/>
            <person name="Lipzen A."/>
            <person name="Lundell T."/>
            <person name="Morin E."/>
            <person name="Murat C."/>
            <person name="Sun H."/>
            <person name="Tunlid A."/>
            <person name="Henrissat B."/>
            <person name="Grigoriev I.V."/>
            <person name="Hibbett D.S."/>
            <person name="Martin F."/>
            <person name="Nordberg H.P."/>
            <person name="Cantor M.N."/>
            <person name="Hua S.X."/>
        </authorList>
    </citation>
    <scope>NUCLEOTIDE SEQUENCE [LARGE SCALE GENOMIC DNA]</scope>
    <source>
        <strain evidence="1 2">MUT 4182</strain>
    </source>
</reference>
<protein>
    <submittedName>
        <fullName evidence="1">Uncharacterized protein</fullName>
    </submittedName>
</protein>
<evidence type="ECO:0000313" key="1">
    <source>
        <dbReference type="EMBL" id="KIO18124.1"/>
    </source>
</evidence>
<keyword evidence="2" id="KW-1185">Reference proteome</keyword>
<dbReference type="Proteomes" id="UP000054248">
    <property type="component" value="Unassembled WGS sequence"/>
</dbReference>
<gene>
    <name evidence="1" type="ORF">M407DRAFT_32203</name>
</gene>
<dbReference type="EMBL" id="KN823311">
    <property type="protein sequence ID" value="KIO18124.1"/>
    <property type="molecule type" value="Genomic_DNA"/>
</dbReference>
<dbReference type="AlphaFoldDB" id="A0A0C3Q569"/>
<accession>A0A0C3Q569</accession>